<evidence type="ECO:0000313" key="2">
    <source>
        <dbReference type="Proteomes" id="UP000189701"/>
    </source>
</evidence>
<accession>A0A1U7VH09</accession>
<organism evidence="2 3">
    <name type="scientific">Nicotiana sylvestris</name>
    <name type="common">Wood tobacco</name>
    <name type="synonym">South American tobacco</name>
    <dbReference type="NCBI Taxonomy" id="4096"/>
    <lineage>
        <taxon>Eukaryota</taxon>
        <taxon>Viridiplantae</taxon>
        <taxon>Streptophyta</taxon>
        <taxon>Embryophyta</taxon>
        <taxon>Tracheophyta</taxon>
        <taxon>Spermatophyta</taxon>
        <taxon>Magnoliopsida</taxon>
        <taxon>eudicotyledons</taxon>
        <taxon>Gunneridae</taxon>
        <taxon>Pentapetalae</taxon>
        <taxon>asterids</taxon>
        <taxon>lamiids</taxon>
        <taxon>Solanales</taxon>
        <taxon>Solanaceae</taxon>
        <taxon>Nicotianoideae</taxon>
        <taxon>Nicotianeae</taxon>
        <taxon>Nicotiana</taxon>
    </lineage>
</organism>
<feature type="compositionally biased region" description="Acidic residues" evidence="1">
    <location>
        <begin position="112"/>
        <end position="128"/>
    </location>
</feature>
<reference evidence="3" key="2">
    <citation type="submission" date="2025-08" db="UniProtKB">
        <authorList>
            <consortium name="RefSeq"/>
        </authorList>
    </citation>
    <scope>IDENTIFICATION</scope>
    <source>
        <tissue evidence="3">Leaf</tissue>
    </source>
</reference>
<evidence type="ECO:0000313" key="3">
    <source>
        <dbReference type="RefSeq" id="XP_009764186.1"/>
    </source>
</evidence>
<dbReference type="AlphaFoldDB" id="A0A1U7VH09"/>
<reference evidence="2" key="1">
    <citation type="journal article" date="2013" name="Genome Biol.">
        <title>Reference genomes and transcriptomes of Nicotiana sylvestris and Nicotiana tomentosiformis.</title>
        <authorList>
            <person name="Sierro N."/>
            <person name="Battey J.N."/>
            <person name="Ouadi S."/>
            <person name="Bovet L."/>
            <person name="Goepfert S."/>
            <person name="Bakaher N."/>
            <person name="Peitsch M.C."/>
            <person name="Ivanov N.V."/>
        </authorList>
    </citation>
    <scope>NUCLEOTIDE SEQUENCE [LARGE SCALE GENOMIC DNA]</scope>
</reference>
<proteinExistence type="predicted"/>
<dbReference type="RefSeq" id="XP_009764186.1">
    <property type="nucleotide sequence ID" value="XM_009765884.1"/>
</dbReference>
<feature type="region of interest" description="Disordered" evidence="1">
    <location>
        <begin position="107"/>
        <end position="129"/>
    </location>
</feature>
<keyword evidence="3" id="KW-0812">Transmembrane</keyword>
<evidence type="ECO:0000256" key="1">
    <source>
        <dbReference type="SAM" id="MobiDB-lite"/>
    </source>
</evidence>
<dbReference type="KEGG" id="nsy:104215942"/>
<protein>
    <submittedName>
        <fullName evidence="3">Uncharacterized transmembrane protein DDB_G0290641</fullName>
    </submittedName>
</protein>
<sequence>MVEMMMNQESNSSNTLIDVSSFMLFEASGDSEFDSNFCSTSHDDPVDSFALNPPYQRFLEDDDAQSCSYECGVHIEDEDMDLDFHIENEDDDDDVRSWSCSDNCKSVGWNSDMEEEEEEEEEDEDDVVEQGWNFGVNRCKKAKVDSVMEELKCQKDKDRLFWETCLAS</sequence>
<dbReference type="PANTHER" id="PTHR35726">
    <property type="entry name" value="GLUTAMIC ACID-RICH PROTEIN-LIKE"/>
    <property type="match status" value="1"/>
</dbReference>
<name>A0A1U7VH09_NICSY</name>
<keyword evidence="3" id="KW-0472">Membrane</keyword>
<dbReference type="GeneID" id="104215942"/>
<gene>
    <name evidence="3" type="primary">LOC104215942</name>
</gene>
<dbReference type="Proteomes" id="UP000189701">
    <property type="component" value="Unplaced"/>
</dbReference>
<dbReference type="PANTHER" id="PTHR35726:SF4">
    <property type="entry name" value="GLUTAMIC ACID-RICH PROTEIN-LIKE"/>
    <property type="match status" value="1"/>
</dbReference>
<keyword evidence="2" id="KW-1185">Reference proteome</keyword>
<dbReference type="eggNOG" id="ENOG502R80K">
    <property type="taxonomic scope" value="Eukaryota"/>
</dbReference>